<dbReference type="AlphaFoldDB" id="A0A9D4RZC4"/>
<dbReference type="Pfam" id="PF13339">
    <property type="entry name" value="AATF-Che1"/>
    <property type="match status" value="1"/>
</dbReference>
<keyword evidence="3" id="KW-1185">Reference proteome</keyword>
<name>A0A9D4RZC4_DREPO</name>
<sequence>MCAGLWDSLLEGRIKLQKAVSLINQLPQTDVWEGYVKSSTEFTTEASKSM</sequence>
<proteinExistence type="predicted"/>
<organism evidence="2 3">
    <name type="scientific">Dreissena polymorpha</name>
    <name type="common">Zebra mussel</name>
    <name type="synonym">Mytilus polymorpha</name>
    <dbReference type="NCBI Taxonomy" id="45954"/>
    <lineage>
        <taxon>Eukaryota</taxon>
        <taxon>Metazoa</taxon>
        <taxon>Spiralia</taxon>
        <taxon>Lophotrochozoa</taxon>
        <taxon>Mollusca</taxon>
        <taxon>Bivalvia</taxon>
        <taxon>Autobranchia</taxon>
        <taxon>Heteroconchia</taxon>
        <taxon>Euheterodonta</taxon>
        <taxon>Imparidentia</taxon>
        <taxon>Neoheterodontei</taxon>
        <taxon>Myida</taxon>
        <taxon>Dreissenoidea</taxon>
        <taxon>Dreissenidae</taxon>
        <taxon>Dreissena</taxon>
    </lineage>
</organism>
<dbReference type="InterPro" id="IPR025160">
    <property type="entry name" value="AATF"/>
</dbReference>
<dbReference type="Proteomes" id="UP000828390">
    <property type="component" value="Unassembled WGS sequence"/>
</dbReference>
<gene>
    <name evidence="2" type="ORF">DPMN_008546</name>
</gene>
<reference evidence="2" key="1">
    <citation type="journal article" date="2019" name="bioRxiv">
        <title>The Genome of the Zebra Mussel, Dreissena polymorpha: A Resource for Invasive Species Research.</title>
        <authorList>
            <person name="McCartney M.A."/>
            <person name="Auch B."/>
            <person name="Kono T."/>
            <person name="Mallez S."/>
            <person name="Zhang Y."/>
            <person name="Obille A."/>
            <person name="Becker A."/>
            <person name="Abrahante J.E."/>
            <person name="Garbe J."/>
            <person name="Badalamenti J.P."/>
            <person name="Herman A."/>
            <person name="Mangelson H."/>
            <person name="Liachko I."/>
            <person name="Sullivan S."/>
            <person name="Sone E.D."/>
            <person name="Koren S."/>
            <person name="Silverstein K.A.T."/>
            <person name="Beckman K.B."/>
            <person name="Gohl D.M."/>
        </authorList>
    </citation>
    <scope>NUCLEOTIDE SEQUENCE</scope>
    <source>
        <strain evidence="2">Duluth1</strain>
        <tissue evidence="2">Whole animal</tissue>
    </source>
</reference>
<reference evidence="2" key="2">
    <citation type="submission" date="2020-11" db="EMBL/GenBank/DDBJ databases">
        <authorList>
            <person name="McCartney M.A."/>
            <person name="Auch B."/>
            <person name="Kono T."/>
            <person name="Mallez S."/>
            <person name="Becker A."/>
            <person name="Gohl D.M."/>
            <person name="Silverstein K.A.T."/>
            <person name="Koren S."/>
            <person name="Bechman K.B."/>
            <person name="Herman A."/>
            <person name="Abrahante J.E."/>
            <person name="Garbe J."/>
        </authorList>
    </citation>
    <scope>NUCLEOTIDE SEQUENCE</scope>
    <source>
        <strain evidence="2">Duluth1</strain>
        <tissue evidence="2">Whole animal</tissue>
    </source>
</reference>
<accession>A0A9D4RZC4</accession>
<evidence type="ECO:0000259" key="1">
    <source>
        <dbReference type="Pfam" id="PF13339"/>
    </source>
</evidence>
<evidence type="ECO:0000313" key="3">
    <source>
        <dbReference type="Proteomes" id="UP000828390"/>
    </source>
</evidence>
<feature type="domain" description="AATF leucine zipper-containing" evidence="1">
    <location>
        <begin position="5"/>
        <end position="47"/>
    </location>
</feature>
<evidence type="ECO:0000313" key="2">
    <source>
        <dbReference type="EMBL" id="KAH3884563.1"/>
    </source>
</evidence>
<dbReference type="EMBL" id="JAIWYP010000001">
    <property type="protein sequence ID" value="KAH3884563.1"/>
    <property type="molecule type" value="Genomic_DNA"/>
</dbReference>
<comment type="caution">
    <text evidence="2">The sequence shown here is derived from an EMBL/GenBank/DDBJ whole genome shotgun (WGS) entry which is preliminary data.</text>
</comment>
<protein>
    <recommendedName>
        <fullName evidence="1">AATF leucine zipper-containing domain-containing protein</fullName>
    </recommendedName>
</protein>